<dbReference type="OrthoDB" id="811374at2"/>
<keyword evidence="5" id="KW-1185">Reference proteome</keyword>
<dbReference type="EMBL" id="MUGY01000012">
    <property type="protein sequence ID" value="OXA93919.1"/>
    <property type="molecule type" value="Genomic_DNA"/>
</dbReference>
<dbReference type="InterPro" id="IPR027417">
    <property type="entry name" value="P-loop_NTPase"/>
</dbReference>
<organism evidence="2 4">
    <name type="scientific">Flavobacterium hydatis</name>
    <name type="common">Cytophaga aquatilis</name>
    <dbReference type="NCBI Taxonomy" id="991"/>
    <lineage>
        <taxon>Bacteria</taxon>
        <taxon>Pseudomonadati</taxon>
        <taxon>Bacteroidota</taxon>
        <taxon>Flavobacteriia</taxon>
        <taxon>Flavobacteriales</taxon>
        <taxon>Flavobacteriaceae</taxon>
        <taxon>Flavobacterium</taxon>
    </lineage>
</organism>
<reference evidence="3 5" key="2">
    <citation type="submission" date="2016-11" db="EMBL/GenBank/DDBJ databases">
        <title>Whole genomes of Flavobacteriaceae.</title>
        <authorList>
            <person name="Stine C."/>
            <person name="Li C."/>
            <person name="Tadesse D."/>
        </authorList>
    </citation>
    <scope>NUCLEOTIDE SEQUENCE [LARGE SCALE GENOMIC DNA]</scope>
    <source>
        <strain evidence="3 5">ATCC 29551</strain>
    </source>
</reference>
<dbReference type="Proteomes" id="UP000028712">
    <property type="component" value="Unassembled WGS sequence"/>
</dbReference>
<dbReference type="eggNOG" id="COG5635">
    <property type="taxonomic scope" value="Bacteria"/>
</dbReference>
<dbReference type="InterPro" id="IPR003959">
    <property type="entry name" value="ATPase_AAA_core"/>
</dbReference>
<proteinExistence type="predicted"/>
<keyword evidence="3" id="KW-0547">Nucleotide-binding</keyword>
<dbReference type="STRING" id="991.IW20_10130"/>
<reference evidence="2 4" key="1">
    <citation type="submission" date="2014-07" db="EMBL/GenBank/DDBJ databases">
        <title>Genome of Flavobacterium hydatis DSM 2063.</title>
        <authorList>
            <person name="Pipes S.E."/>
            <person name="Stropko S.J."/>
            <person name="Newman J.D."/>
        </authorList>
    </citation>
    <scope>NUCLEOTIDE SEQUENCE [LARGE SCALE GENOMIC DNA]</scope>
    <source>
        <strain evidence="2 4">DSM 2063</strain>
    </source>
</reference>
<dbReference type="GO" id="GO:0005524">
    <property type="term" value="F:ATP binding"/>
    <property type="evidence" value="ECO:0007669"/>
    <property type="project" value="UniProtKB-KW"/>
</dbReference>
<dbReference type="SUPFAM" id="SSF52540">
    <property type="entry name" value="P-loop containing nucleoside triphosphate hydrolases"/>
    <property type="match status" value="1"/>
</dbReference>
<keyword evidence="3" id="KW-0067">ATP-binding</keyword>
<dbReference type="RefSeq" id="WP_035621438.1">
    <property type="nucleotide sequence ID" value="NZ_JBEWQG010000018.1"/>
</dbReference>
<sequence length="1525" mass="178802">MDLIQYHTVLSFDDPQENKPIAIENKSFPYNQISDDRRYEELVYSLYDILIKENKFESFEGISLMSGVHDKGRDCALFNNGKSTGIIQCKRYTKNLSKQQFGEEITKFVLYSLLDSRLIPDKKKFTYYIAVSTGFVMECSDFIDDFNANIVNENDLQKWVSKNLKHPTIKPLELQPSTFDNVLTILAAIKVKKIYPQDLDALLVYPSCQHLQPLFFQVRTLVSDVPIKNLEKTLLEQLNNVLTEPRIKQELHKGSASLHIEKNHFDDISDSHILRKETEELFEWINAVHDLDELDRPLNVCLLAANAGMGKTVILKDLYDQLTHNNVPVLGLKADKLHSSNIQELQFKTGVKVPVLDLIEQCKEKYNKTVIIIDQIDALSQSMSSNRSYLDVFKLIIDQFTYDPNIRLIVSVRIFDLHYDPSLKVYKNLKTVKVGLLSESEVFEIVKKKGINENDISKKLLYLLRTPSHLNIYTRVSSSINSNSSIRSLHELYTELYKSKVRSISHQTPVDPSKIKKLLFKIANKMFTDQTITVNEFHFDNYLYELNYLESERLIKKDARQLQFFHQTFYDYIFAKRFVEKKSSIIEYIKQEHQSILIRSAIKMIINYLREYNPKIYFTQIKNIFKDDEIFFHIKHMCYCWILFQDSPFDQEIELLLDLACNNIEYRILYFDNAQDNAWFLSALKKDLLTKTCIENKNRKIKEDNQDFSEYQTNSTVSFLHRFISKNTEGAWDLLFKLNDTDVKQSLLFYLDNCPVDNYLKLFEQCPNLLDDAPHTYYVALYKISQTNPDFCFNLLEKKLLNNTLQETVRNTVYQENKLLNSLSAVIPWKLSKPLIKNLIEELESNDHNCLSFYDDHIYTRVNLNTKKPSDKDGFYYWLLANCLREMALLESPDFKQFLDNHLTSRYEAVLRLIIHAISGSLQYYSGYTYKLFLHFYDNKCFLTASDLGVEFRDLFQNSFTFFNLKQQKNIVELVLSLRIPTETVVRKYNEKSYLHLKWGFTQHILLRRFPENTFKENLELKKRRDELDRKFKNFKETYSSGNLLAGIVRKPLNNQAYNKMTATQWLSSFRIYDSERDAFAEDFLKGGLREHSWAFKDHARNYPKRSVEIIEQAIEDITINRNYALLGMLGLIEIKYDPEVIHKLFKKLKPSVNSIEHDDINFFVRIAGYIIESNIEDNEVLNYIIDSALDWSKAKKIDFLVNSETSEDDLVRAAIGTDYGISAKALLGITDKKYKAVTFDTIEKILKDGPAEAKAIVLNRFVYLNNLDREKSFEIFSNYLLQENNIYITVSALWSLQYMVNINFKKFIPVFTKMIESKNLGKDDSNALFLILYSSYLYEEDTAEKLLKDLILRNLHTRSWALHVIFKNYYHNEQSHLKGNTILDYLMDAENINPSKGLVFHYLNLDHIELIDIEKFLTLFISSSHFYLSGQLLTYLTQQCSKYVNISINIFNQAILHDNKGKNREPEFGRDQDTIKFIVGAFNALKSNDVQSVLHRKNLLKSFDSILKDYRYQRITEKILEELV</sequence>
<evidence type="ECO:0000313" key="4">
    <source>
        <dbReference type="Proteomes" id="UP000028712"/>
    </source>
</evidence>
<protein>
    <submittedName>
        <fullName evidence="3">ATP-binding protein</fullName>
    </submittedName>
</protein>
<name>A0A086AIK8_FLAHY</name>
<accession>A0A086AIK8</accession>
<dbReference type="CDD" id="cd00009">
    <property type="entry name" value="AAA"/>
    <property type="match status" value="1"/>
</dbReference>
<dbReference type="Pfam" id="PF00004">
    <property type="entry name" value="AAA"/>
    <property type="match status" value="1"/>
</dbReference>
<evidence type="ECO:0000313" key="5">
    <source>
        <dbReference type="Proteomes" id="UP000198424"/>
    </source>
</evidence>
<gene>
    <name evidence="3" type="ORF">B0A62_12255</name>
    <name evidence="2" type="ORF">IW20_10130</name>
</gene>
<comment type="caution">
    <text evidence="2">The sequence shown here is derived from an EMBL/GenBank/DDBJ whole genome shotgun (WGS) entry which is preliminary data.</text>
</comment>
<dbReference type="EMBL" id="JPRM01000014">
    <property type="protein sequence ID" value="KFF16522.1"/>
    <property type="molecule type" value="Genomic_DNA"/>
</dbReference>
<evidence type="ECO:0000313" key="3">
    <source>
        <dbReference type="EMBL" id="OXA93919.1"/>
    </source>
</evidence>
<dbReference type="Proteomes" id="UP000198424">
    <property type="component" value="Unassembled WGS sequence"/>
</dbReference>
<dbReference type="GO" id="GO:0016887">
    <property type="term" value="F:ATP hydrolysis activity"/>
    <property type="evidence" value="ECO:0007669"/>
    <property type="project" value="InterPro"/>
</dbReference>
<feature type="domain" description="ATPase AAA-type core" evidence="1">
    <location>
        <begin position="302"/>
        <end position="411"/>
    </location>
</feature>
<dbReference type="Gene3D" id="3.40.50.300">
    <property type="entry name" value="P-loop containing nucleotide triphosphate hydrolases"/>
    <property type="match status" value="1"/>
</dbReference>
<evidence type="ECO:0000259" key="1">
    <source>
        <dbReference type="Pfam" id="PF00004"/>
    </source>
</evidence>
<evidence type="ECO:0000313" key="2">
    <source>
        <dbReference type="EMBL" id="KFF16522.1"/>
    </source>
</evidence>